<name>W4QKT2_9BACI</name>
<comment type="caution">
    <text evidence="7">The sequence shown here is derived from an EMBL/GenBank/DDBJ whole genome shotgun (WGS) entry which is preliminary data.</text>
</comment>
<evidence type="ECO:0000256" key="2">
    <source>
        <dbReference type="ARBA" id="ARBA00022475"/>
    </source>
</evidence>
<keyword evidence="2" id="KW-1003">Cell membrane</keyword>
<dbReference type="STRING" id="1236971.JCM9152_3784"/>
<accession>W4QKT2</accession>
<gene>
    <name evidence="7" type="ORF">JCM9152_3784</name>
</gene>
<feature type="transmembrane region" description="Helical" evidence="6">
    <location>
        <begin position="108"/>
        <end position="128"/>
    </location>
</feature>
<dbReference type="RefSeq" id="WP_035346580.1">
    <property type="nucleotide sequence ID" value="NZ_BAUU01000032.1"/>
</dbReference>
<reference evidence="7" key="1">
    <citation type="journal article" date="2014" name="Genome Announc.">
        <title>Draft Genome Sequences of Three Alkaliphilic Bacillus Strains, Bacillus wakoensis JCM 9140T, Bacillus akibai JCM 9157T, and Bacillus hemicellulosilyticus JCM 9152T.</title>
        <authorList>
            <person name="Yuki M."/>
            <person name="Oshima K."/>
            <person name="Suda W."/>
            <person name="Oshida Y."/>
            <person name="Kitamura K."/>
            <person name="Iida T."/>
            <person name="Hattori M."/>
            <person name="Ohkuma M."/>
        </authorList>
    </citation>
    <scope>NUCLEOTIDE SEQUENCE [LARGE SCALE GENOMIC DNA]</scope>
    <source>
        <strain evidence="7">JCM 9152</strain>
    </source>
</reference>
<sequence>MRSMKINALVQPLFAIFIGLLVGAIAMRALGEPVIETYSELWKGAFGNLYFVMSTLARATPILLIALGVSIAFRAGAFNLGGEGQMVLAAVSAALVALYLPGPGFVKLMGAVIVGFAVAGGWSALAGWMEAKFKVQLIISTLLMNYIAVLFASYLVSHPFQDRDGSAALAQTKLIDASAWIPKILTGMSVHYGFIIAIVIAIGLFVTFRYSAIGYEVNMLGKNPFFTSYGGVHRTKVMLISMFVSGGIAGLAGVFEVLGSHHRFVDNALTVPEYAWIGIMAALLAKSNPIAIVFSSIFLAALHTGSLGVERNTDVPLEIASVIQAVLILFISAQLTLTWIKALKKERKNNGTI</sequence>
<evidence type="ECO:0000256" key="5">
    <source>
        <dbReference type="ARBA" id="ARBA00023136"/>
    </source>
</evidence>
<organism evidence="7 8">
    <name type="scientific">Halalkalibacter hemicellulosilyticusJCM 9152</name>
    <dbReference type="NCBI Taxonomy" id="1236971"/>
    <lineage>
        <taxon>Bacteria</taxon>
        <taxon>Bacillati</taxon>
        <taxon>Bacillota</taxon>
        <taxon>Bacilli</taxon>
        <taxon>Bacillales</taxon>
        <taxon>Bacillaceae</taxon>
        <taxon>Halalkalibacter</taxon>
    </lineage>
</organism>
<evidence type="ECO:0000256" key="6">
    <source>
        <dbReference type="SAM" id="Phobius"/>
    </source>
</evidence>
<feature type="transmembrane region" description="Helical" evidence="6">
    <location>
        <begin position="55"/>
        <end position="73"/>
    </location>
</feature>
<dbReference type="AlphaFoldDB" id="W4QKT2"/>
<dbReference type="Proteomes" id="UP000018895">
    <property type="component" value="Unassembled WGS sequence"/>
</dbReference>
<proteinExistence type="predicted"/>
<dbReference type="CDD" id="cd06580">
    <property type="entry name" value="TM_PBP1_transp_TpRbsC_like"/>
    <property type="match status" value="1"/>
</dbReference>
<keyword evidence="4 6" id="KW-1133">Transmembrane helix</keyword>
<keyword evidence="5 6" id="KW-0472">Membrane</keyword>
<feature type="transmembrane region" description="Helical" evidence="6">
    <location>
        <begin position="85"/>
        <end position="102"/>
    </location>
</feature>
<dbReference type="GO" id="GO:0022857">
    <property type="term" value="F:transmembrane transporter activity"/>
    <property type="evidence" value="ECO:0007669"/>
    <property type="project" value="InterPro"/>
</dbReference>
<evidence type="ECO:0000256" key="3">
    <source>
        <dbReference type="ARBA" id="ARBA00022692"/>
    </source>
</evidence>
<keyword evidence="3 6" id="KW-0812">Transmembrane</keyword>
<feature type="transmembrane region" description="Helical" evidence="6">
    <location>
        <begin position="321"/>
        <end position="340"/>
    </location>
</feature>
<feature type="transmembrane region" description="Helical" evidence="6">
    <location>
        <begin position="237"/>
        <end position="258"/>
    </location>
</feature>
<feature type="transmembrane region" description="Helical" evidence="6">
    <location>
        <begin position="190"/>
        <end position="212"/>
    </location>
</feature>
<dbReference type="EMBL" id="BAUU01000032">
    <property type="protein sequence ID" value="GAE32258.1"/>
    <property type="molecule type" value="Genomic_DNA"/>
</dbReference>
<evidence type="ECO:0000313" key="7">
    <source>
        <dbReference type="EMBL" id="GAE32258.1"/>
    </source>
</evidence>
<dbReference type="GO" id="GO:0005886">
    <property type="term" value="C:plasma membrane"/>
    <property type="evidence" value="ECO:0007669"/>
    <property type="project" value="UniProtKB-SubCell"/>
</dbReference>
<dbReference type="OrthoDB" id="45037at2"/>
<feature type="transmembrane region" description="Helical" evidence="6">
    <location>
        <begin position="135"/>
        <end position="156"/>
    </location>
</feature>
<dbReference type="PANTHER" id="PTHR47089:SF1">
    <property type="entry name" value="GUANOSINE ABC TRANSPORTER PERMEASE PROTEIN NUPP"/>
    <property type="match status" value="1"/>
</dbReference>
<keyword evidence="8" id="KW-1185">Reference proteome</keyword>
<dbReference type="PANTHER" id="PTHR47089">
    <property type="entry name" value="ABC TRANSPORTER, PERMEASE PROTEIN"/>
    <property type="match status" value="1"/>
</dbReference>
<evidence type="ECO:0000256" key="4">
    <source>
        <dbReference type="ARBA" id="ARBA00022989"/>
    </source>
</evidence>
<comment type="subcellular location">
    <subcellularLocation>
        <location evidence="1">Cell membrane</location>
        <topology evidence="1">Multi-pass membrane protein</topology>
    </subcellularLocation>
</comment>
<dbReference type="Pfam" id="PF02653">
    <property type="entry name" value="BPD_transp_2"/>
    <property type="match status" value="1"/>
</dbReference>
<protein>
    <submittedName>
        <fullName evidence="7">ABC transporter permease</fullName>
    </submittedName>
</protein>
<evidence type="ECO:0000256" key="1">
    <source>
        <dbReference type="ARBA" id="ARBA00004651"/>
    </source>
</evidence>
<dbReference type="InterPro" id="IPR001851">
    <property type="entry name" value="ABC_transp_permease"/>
</dbReference>
<evidence type="ECO:0000313" key="8">
    <source>
        <dbReference type="Proteomes" id="UP000018895"/>
    </source>
</evidence>